<feature type="transmembrane region" description="Helical" evidence="7">
    <location>
        <begin position="201"/>
        <end position="222"/>
    </location>
</feature>
<keyword evidence="4 7" id="KW-0812">Transmembrane</keyword>
<dbReference type="Pfam" id="PF07690">
    <property type="entry name" value="MFS_1"/>
    <property type="match status" value="1"/>
</dbReference>
<feature type="domain" description="Major facilitator superfamily (MFS) profile" evidence="8">
    <location>
        <begin position="77"/>
        <end position="510"/>
    </location>
</feature>
<feature type="transmembrane region" description="Helical" evidence="7">
    <location>
        <begin position="228"/>
        <end position="249"/>
    </location>
</feature>
<dbReference type="InterPro" id="IPR011701">
    <property type="entry name" value="MFS"/>
</dbReference>
<dbReference type="GO" id="GO:0022857">
    <property type="term" value="F:transmembrane transporter activity"/>
    <property type="evidence" value="ECO:0007669"/>
    <property type="project" value="InterPro"/>
</dbReference>
<feature type="transmembrane region" description="Helical" evidence="7">
    <location>
        <begin position="114"/>
        <end position="135"/>
    </location>
</feature>
<reference evidence="9 10" key="1">
    <citation type="journal article" date="2018" name="Sci. Rep.">
        <title>Comparative analysis of the Pocillopora damicornis genome highlights role of immune system in coral evolution.</title>
        <authorList>
            <person name="Cunning R."/>
            <person name="Bay R.A."/>
            <person name="Gillette P."/>
            <person name="Baker A.C."/>
            <person name="Traylor-Knowles N."/>
        </authorList>
    </citation>
    <scope>NUCLEOTIDE SEQUENCE [LARGE SCALE GENOMIC DNA]</scope>
    <source>
        <strain evidence="9">RSMAS</strain>
        <tissue evidence="9">Whole animal</tissue>
    </source>
</reference>
<dbReference type="GO" id="GO:0016020">
    <property type="term" value="C:membrane"/>
    <property type="evidence" value="ECO:0007669"/>
    <property type="project" value="UniProtKB-SubCell"/>
</dbReference>
<name>A0A3M6U8D7_POCDA</name>
<gene>
    <name evidence="9" type="ORF">pdam_00018427</name>
</gene>
<dbReference type="PANTHER" id="PTHR23511">
    <property type="entry name" value="SYNAPTIC VESICLE GLYCOPROTEIN 2"/>
    <property type="match status" value="1"/>
</dbReference>
<feature type="transmembrane region" description="Helical" evidence="7">
    <location>
        <begin position="77"/>
        <end position="102"/>
    </location>
</feature>
<proteinExistence type="inferred from homology"/>
<dbReference type="Gene3D" id="1.20.1250.20">
    <property type="entry name" value="MFS general substrate transporter like domains"/>
    <property type="match status" value="1"/>
</dbReference>
<feature type="transmembrane region" description="Helical" evidence="7">
    <location>
        <begin position="142"/>
        <end position="160"/>
    </location>
</feature>
<keyword evidence="6 7" id="KW-0472">Membrane</keyword>
<keyword evidence="10" id="KW-1185">Reference proteome</keyword>
<evidence type="ECO:0000256" key="4">
    <source>
        <dbReference type="ARBA" id="ARBA00022692"/>
    </source>
</evidence>
<dbReference type="AlphaFoldDB" id="A0A3M6U8D7"/>
<evidence type="ECO:0000313" key="10">
    <source>
        <dbReference type="Proteomes" id="UP000275408"/>
    </source>
</evidence>
<keyword evidence="5 7" id="KW-1133">Transmembrane helix</keyword>
<dbReference type="PANTHER" id="PTHR23511:SF45">
    <property type="entry name" value="SVOP LIKE"/>
    <property type="match status" value="1"/>
</dbReference>
<sequence>MDYAASNSSELKVFFAKSRSPTRRSTEEADRLTEDILQPLVAGDEFEEEEFEGSGEITYTLSEAVEKIGFGKFQIKMLLIVGFFTIADALEMMLLSILGPTIRCIWHLPAWKEAMVTTVVFVGMMFGSSFWGWLADRYGRKTVIVICATWIFYFGFISSFSPHYYWIIALRCLVGFGIGGAPLSTTLLAEFLPSSARSYCILSLSFFWSIGSCFTVGIAMAVMPTLGWRWLLGILSLPLLCFILMSFWLPESVRYLVTAGEKEKALIMLQKTARTNKKELPCGYLQDAGENGKQGRIADLFSPEYRKTTILLWFIWVNLAFTYYGIVLMTTEMYQGLNESEESGGGSCNADSNSVKNPDCGCQLLTVTDYTDMMWTTLAEFPGIIVTMLCIEKLGRKKTMAVQFLLTAMCYFLLFICSGRTLMTVFIFGVRGFISGAFQGFYVYTPEVYPTVVRALALGCCSAMARIGAMVTPFISQVLLRVSLRLALGVYGVTSLVCVAFTLMLPIETTGRPMVVSFEPFSRSFSLL</sequence>
<evidence type="ECO:0000256" key="3">
    <source>
        <dbReference type="ARBA" id="ARBA00022448"/>
    </source>
</evidence>
<evidence type="ECO:0000313" key="9">
    <source>
        <dbReference type="EMBL" id="RMX49940.1"/>
    </source>
</evidence>
<dbReference type="EMBL" id="RCHS01002026">
    <property type="protein sequence ID" value="RMX49940.1"/>
    <property type="molecule type" value="Genomic_DNA"/>
</dbReference>
<feature type="transmembrane region" description="Helical" evidence="7">
    <location>
        <begin position="373"/>
        <end position="391"/>
    </location>
</feature>
<comment type="caution">
    <text evidence="9">The sequence shown here is derived from an EMBL/GenBank/DDBJ whole genome shotgun (WGS) entry which is preliminary data.</text>
</comment>
<dbReference type="Pfam" id="PF00083">
    <property type="entry name" value="Sugar_tr"/>
    <property type="match status" value="1"/>
</dbReference>
<protein>
    <recommendedName>
        <fullName evidence="8">Major facilitator superfamily (MFS) profile domain-containing protein</fullName>
    </recommendedName>
</protein>
<keyword evidence="3" id="KW-0813">Transport</keyword>
<organism evidence="9 10">
    <name type="scientific">Pocillopora damicornis</name>
    <name type="common">Cauliflower coral</name>
    <name type="synonym">Millepora damicornis</name>
    <dbReference type="NCBI Taxonomy" id="46731"/>
    <lineage>
        <taxon>Eukaryota</taxon>
        <taxon>Metazoa</taxon>
        <taxon>Cnidaria</taxon>
        <taxon>Anthozoa</taxon>
        <taxon>Hexacorallia</taxon>
        <taxon>Scleractinia</taxon>
        <taxon>Astrocoeniina</taxon>
        <taxon>Pocilloporidae</taxon>
        <taxon>Pocillopora</taxon>
    </lineage>
</organism>
<evidence type="ECO:0000259" key="8">
    <source>
        <dbReference type="PROSITE" id="PS50850"/>
    </source>
</evidence>
<feature type="transmembrane region" description="Helical" evidence="7">
    <location>
        <begin position="456"/>
        <end position="480"/>
    </location>
</feature>
<comment type="subcellular location">
    <subcellularLocation>
        <location evidence="1">Membrane</location>
        <topology evidence="1">Multi-pass membrane protein</topology>
    </subcellularLocation>
</comment>
<evidence type="ECO:0000256" key="5">
    <source>
        <dbReference type="ARBA" id="ARBA00022989"/>
    </source>
</evidence>
<feature type="transmembrane region" description="Helical" evidence="7">
    <location>
        <begin position="166"/>
        <end position="189"/>
    </location>
</feature>
<dbReference type="InterPro" id="IPR020846">
    <property type="entry name" value="MFS_dom"/>
</dbReference>
<evidence type="ECO:0000256" key="1">
    <source>
        <dbReference type="ARBA" id="ARBA00004141"/>
    </source>
</evidence>
<evidence type="ECO:0000256" key="7">
    <source>
        <dbReference type="SAM" id="Phobius"/>
    </source>
</evidence>
<feature type="transmembrane region" description="Helical" evidence="7">
    <location>
        <begin position="486"/>
        <end position="505"/>
    </location>
</feature>
<feature type="transmembrane region" description="Helical" evidence="7">
    <location>
        <begin position="310"/>
        <end position="330"/>
    </location>
</feature>
<dbReference type="SUPFAM" id="SSF103473">
    <property type="entry name" value="MFS general substrate transporter"/>
    <property type="match status" value="1"/>
</dbReference>
<dbReference type="Proteomes" id="UP000275408">
    <property type="component" value="Unassembled WGS sequence"/>
</dbReference>
<comment type="similarity">
    <text evidence="2">Belongs to the major facilitator superfamily.</text>
</comment>
<dbReference type="OrthoDB" id="4139357at2759"/>
<dbReference type="InterPro" id="IPR005828">
    <property type="entry name" value="MFS_sugar_transport-like"/>
</dbReference>
<feature type="transmembrane region" description="Helical" evidence="7">
    <location>
        <begin position="422"/>
        <end position="444"/>
    </location>
</feature>
<accession>A0A3M6U8D7</accession>
<evidence type="ECO:0000256" key="6">
    <source>
        <dbReference type="ARBA" id="ARBA00023136"/>
    </source>
</evidence>
<evidence type="ECO:0000256" key="2">
    <source>
        <dbReference type="ARBA" id="ARBA00008335"/>
    </source>
</evidence>
<dbReference type="PROSITE" id="PS50850">
    <property type="entry name" value="MFS"/>
    <property type="match status" value="1"/>
</dbReference>
<dbReference type="InterPro" id="IPR036259">
    <property type="entry name" value="MFS_trans_sf"/>
</dbReference>